<dbReference type="AlphaFoldDB" id="A0A6L8K8E1"/>
<evidence type="ECO:0000313" key="2">
    <source>
        <dbReference type="Proteomes" id="UP000479335"/>
    </source>
</evidence>
<comment type="caution">
    <text evidence="1">The sequence shown here is derived from an EMBL/GenBank/DDBJ whole genome shotgun (WGS) entry which is preliminary data.</text>
</comment>
<dbReference type="EMBL" id="WWCN01000003">
    <property type="protein sequence ID" value="MYM22162.1"/>
    <property type="molecule type" value="Genomic_DNA"/>
</dbReference>
<protein>
    <submittedName>
        <fullName evidence="1">DUF2384 domain-containing protein</fullName>
    </submittedName>
</protein>
<name>A0A6L8K8E1_9BURK</name>
<gene>
    <name evidence="1" type="ORF">GTP46_05830</name>
</gene>
<sequence length="131" mass="14311">MSGRTEAIPVFGQDFEQLQVFLLDDDGVISPIRFARVFSMNLTALAGAAQVSMEKLCKTPSDEVVQRHLRESLQITCAATGVAQSVERALFWLKNTPIEPFGDKTGYELASEGRTGDVLHYIDSLQAGFSG</sequence>
<reference evidence="1 2" key="1">
    <citation type="submission" date="2019-12" db="EMBL/GenBank/DDBJ databases">
        <title>Novel species isolated from a subtropical stream in China.</title>
        <authorList>
            <person name="Lu H."/>
        </authorList>
    </citation>
    <scope>NUCLEOTIDE SEQUENCE [LARGE SCALE GENOMIC DNA]</scope>
    <source>
        <strain evidence="1 2">FT135W</strain>
    </source>
</reference>
<proteinExistence type="predicted"/>
<dbReference type="Proteomes" id="UP000479335">
    <property type="component" value="Unassembled WGS sequence"/>
</dbReference>
<evidence type="ECO:0000313" key="1">
    <source>
        <dbReference type="EMBL" id="MYM22162.1"/>
    </source>
</evidence>
<accession>A0A6L8K8E1</accession>
<organism evidence="1 2">
    <name type="scientific">Duganella flavida</name>
    <dbReference type="NCBI Taxonomy" id="2692175"/>
    <lineage>
        <taxon>Bacteria</taxon>
        <taxon>Pseudomonadati</taxon>
        <taxon>Pseudomonadota</taxon>
        <taxon>Betaproteobacteria</taxon>
        <taxon>Burkholderiales</taxon>
        <taxon>Oxalobacteraceae</taxon>
        <taxon>Telluria group</taxon>
        <taxon>Duganella</taxon>
    </lineage>
</organism>
<dbReference type="RefSeq" id="WP_161005678.1">
    <property type="nucleotide sequence ID" value="NZ_WWCN01000003.1"/>
</dbReference>
<keyword evidence="2" id="KW-1185">Reference proteome</keyword>